<evidence type="ECO:0000313" key="3">
    <source>
        <dbReference type="Proteomes" id="UP001231616"/>
    </source>
</evidence>
<dbReference type="EMBL" id="JAUZVZ010000046">
    <property type="protein sequence ID" value="MDP4537966.1"/>
    <property type="molecule type" value="Genomic_DNA"/>
</dbReference>
<dbReference type="Pfam" id="PF08722">
    <property type="entry name" value="Tn7_TnsA-like_N"/>
    <property type="match status" value="1"/>
</dbReference>
<protein>
    <submittedName>
        <fullName evidence="2">TnsA endonuclease N-terminal domain-containing protein</fullName>
    </submittedName>
</protein>
<dbReference type="InterPro" id="IPR014833">
    <property type="entry name" value="TnsA_N"/>
</dbReference>
<dbReference type="InterPro" id="IPR011335">
    <property type="entry name" value="Restrct_endonuc-II-like"/>
</dbReference>
<keyword evidence="3" id="KW-1185">Reference proteome</keyword>
<organism evidence="2 3">
    <name type="scientific">Alkalimonas collagenimarina</name>
    <dbReference type="NCBI Taxonomy" id="400390"/>
    <lineage>
        <taxon>Bacteria</taxon>
        <taxon>Pseudomonadati</taxon>
        <taxon>Pseudomonadota</taxon>
        <taxon>Gammaproteobacteria</taxon>
        <taxon>Alkalimonas</taxon>
    </lineage>
</organism>
<gene>
    <name evidence="2" type="ORF">Q3O60_17435</name>
</gene>
<dbReference type="InterPro" id="IPR011856">
    <property type="entry name" value="tRNA_endonuc-like_dom_sf"/>
</dbReference>
<sequence length="276" mass="31224">MGKTRNLETISDFQRALRQGYGLGSGKDYKPWLRIQDVKSKGKRSAIHGLKTDRTHHLLSSGEAELFYLVEFANSVVDIREQFPIFPLTYTQKVAELIGVEHPKHPVSKDPIIITTDVLLTKRSGNTQNTSFHAISVKLDSFLKDSRAVEKQDLERVCWELLGVPFSLYVSNEKSMTKSANITWATAPLRDGSCHFDSDQIITALNLISVGRFYLADLHEKFENNQVADNCDDLVRFLIARRYISVDLDYRIPEQGIVDIQNVVRLNGKVAINEAS</sequence>
<dbReference type="CDD" id="cd22362">
    <property type="entry name" value="TnsA_endonuclease-like"/>
    <property type="match status" value="1"/>
</dbReference>
<reference evidence="2 3" key="1">
    <citation type="submission" date="2023-08" db="EMBL/GenBank/DDBJ databases">
        <authorList>
            <person name="Joshi A."/>
            <person name="Thite S."/>
        </authorList>
    </citation>
    <scope>NUCLEOTIDE SEQUENCE [LARGE SCALE GENOMIC DNA]</scope>
    <source>
        <strain evidence="2 3">AC40</strain>
    </source>
</reference>
<proteinExistence type="predicted"/>
<name>A0ABT9H3Q7_9GAMM</name>
<evidence type="ECO:0000259" key="1">
    <source>
        <dbReference type="Pfam" id="PF08722"/>
    </source>
</evidence>
<keyword evidence="2" id="KW-0255">Endonuclease</keyword>
<keyword evidence="2" id="KW-0378">Hydrolase</keyword>
<dbReference type="SUPFAM" id="SSF52980">
    <property type="entry name" value="Restriction endonuclease-like"/>
    <property type="match status" value="1"/>
</dbReference>
<feature type="domain" description="TnsA endonuclease N-terminal" evidence="1">
    <location>
        <begin position="74"/>
        <end position="169"/>
    </location>
</feature>
<comment type="caution">
    <text evidence="2">The sequence shown here is derived from an EMBL/GenBank/DDBJ whole genome shotgun (WGS) entry which is preliminary data.</text>
</comment>
<dbReference type="Proteomes" id="UP001231616">
    <property type="component" value="Unassembled WGS sequence"/>
</dbReference>
<dbReference type="RefSeq" id="WP_305895203.1">
    <property type="nucleotide sequence ID" value="NZ_JAUZVZ010000046.1"/>
</dbReference>
<dbReference type="Gene3D" id="3.40.1350.10">
    <property type="match status" value="1"/>
</dbReference>
<keyword evidence="2" id="KW-0540">Nuclease</keyword>
<evidence type="ECO:0000313" key="2">
    <source>
        <dbReference type="EMBL" id="MDP4537966.1"/>
    </source>
</evidence>
<dbReference type="GO" id="GO:0004519">
    <property type="term" value="F:endonuclease activity"/>
    <property type="evidence" value="ECO:0007669"/>
    <property type="project" value="UniProtKB-KW"/>
</dbReference>
<accession>A0ABT9H3Q7</accession>